<keyword evidence="1" id="KW-0418">Kinase</keyword>
<proteinExistence type="predicted"/>
<dbReference type="InterPro" id="IPR050267">
    <property type="entry name" value="Anti-sigma-factor_SerPK"/>
</dbReference>
<dbReference type="RefSeq" id="WP_380847952.1">
    <property type="nucleotide sequence ID" value="NZ_JBHSFP010000031.1"/>
</dbReference>
<keyword evidence="1" id="KW-0723">Serine/threonine-protein kinase</keyword>
<dbReference type="Gene3D" id="3.30.565.10">
    <property type="entry name" value="Histidine kinase-like ATPase, C-terminal domain"/>
    <property type="match status" value="1"/>
</dbReference>
<dbReference type="EMBL" id="JBHSFP010000031">
    <property type="protein sequence ID" value="MFC4535422.1"/>
    <property type="molecule type" value="Genomic_DNA"/>
</dbReference>
<comment type="caution">
    <text evidence="3">The sequence shown here is derived from an EMBL/GenBank/DDBJ whole genome shotgun (WGS) entry which is preliminary data.</text>
</comment>
<dbReference type="InterPro" id="IPR003594">
    <property type="entry name" value="HATPase_dom"/>
</dbReference>
<dbReference type="Pfam" id="PF13581">
    <property type="entry name" value="HATPase_c_2"/>
    <property type="match status" value="1"/>
</dbReference>
<keyword evidence="3" id="KW-0547">Nucleotide-binding</keyword>
<evidence type="ECO:0000313" key="4">
    <source>
        <dbReference type="Proteomes" id="UP001596004"/>
    </source>
</evidence>
<dbReference type="SUPFAM" id="SSF55874">
    <property type="entry name" value="ATPase domain of HSP90 chaperone/DNA topoisomerase II/histidine kinase"/>
    <property type="match status" value="1"/>
</dbReference>
<sequence>MRREAGRVELLGAGARVLQVLEREVTRVGVPLWEEASAQFVAAEIGAATAQVLKVAERALGCAASDGSAGQAPGMVVADTATGREEADDTAPDIDRDRAMAPHARTVAGFVTLASRVDQVGVARAFARELLAGCPLLEEALLVVSELASNSVQHSRSSLPGGTVTLYVLHAGARVRVEVQDDGADGVPCMRPAGSEAFPAWTGDLDEVGLRGRGLLLVEELATCWGFAVGHHRTTTWAELSPALPQGAPE</sequence>
<evidence type="ECO:0000259" key="2">
    <source>
        <dbReference type="Pfam" id="PF13581"/>
    </source>
</evidence>
<dbReference type="PANTHER" id="PTHR35526:SF3">
    <property type="entry name" value="ANTI-SIGMA-F FACTOR RSBW"/>
    <property type="match status" value="1"/>
</dbReference>
<dbReference type="Proteomes" id="UP001596004">
    <property type="component" value="Unassembled WGS sequence"/>
</dbReference>
<evidence type="ECO:0000313" key="3">
    <source>
        <dbReference type="EMBL" id="MFC4535422.1"/>
    </source>
</evidence>
<feature type="domain" description="Histidine kinase/HSP90-like ATPase" evidence="2">
    <location>
        <begin position="114"/>
        <end position="222"/>
    </location>
</feature>
<dbReference type="InterPro" id="IPR036890">
    <property type="entry name" value="HATPase_C_sf"/>
</dbReference>
<evidence type="ECO:0000256" key="1">
    <source>
        <dbReference type="ARBA" id="ARBA00022527"/>
    </source>
</evidence>
<protein>
    <submittedName>
        <fullName evidence="3">ATP-binding protein</fullName>
    </submittedName>
</protein>
<dbReference type="PANTHER" id="PTHR35526">
    <property type="entry name" value="ANTI-SIGMA-F FACTOR RSBW-RELATED"/>
    <property type="match status" value="1"/>
</dbReference>
<reference evidence="4" key="1">
    <citation type="journal article" date="2019" name="Int. J. Syst. Evol. Microbiol.">
        <title>The Global Catalogue of Microorganisms (GCM) 10K type strain sequencing project: providing services to taxonomists for standard genome sequencing and annotation.</title>
        <authorList>
            <consortium name="The Broad Institute Genomics Platform"/>
            <consortium name="The Broad Institute Genome Sequencing Center for Infectious Disease"/>
            <person name="Wu L."/>
            <person name="Ma J."/>
        </authorList>
    </citation>
    <scope>NUCLEOTIDE SEQUENCE [LARGE SCALE GENOMIC DNA]</scope>
    <source>
        <strain evidence="4">CGMCC 4.7132</strain>
    </source>
</reference>
<accession>A0ABV9CRV8</accession>
<dbReference type="CDD" id="cd16936">
    <property type="entry name" value="HATPase_RsbW-like"/>
    <property type="match status" value="1"/>
</dbReference>
<gene>
    <name evidence="3" type="ORF">ACFO60_32060</name>
</gene>
<keyword evidence="4" id="KW-1185">Reference proteome</keyword>
<organism evidence="3 4">
    <name type="scientific">Sphaerisporangium dianthi</name>
    <dbReference type="NCBI Taxonomy" id="1436120"/>
    <lineage>
        <taxon>Bacteria</taxon>
        <taxon>Bacillati</taxon>
        <taxon>Actinomycetota</taxon>
        <taxon>Actinomycetes</taxon>
        <taxon>Streptosporangiales</taxon>
        <taxon>Streptosporangiaceae</taxon>
        <taxon>Sphaerisporangium</taxon>
    </lineage>
</organism>
<keyword evidence="3" id="KW-0067">ATP-binding</keyword>
<name>A0ABV9CRV8_9ACTN</name>
<dbReference type="GO" id="GO:0005524">
    <property type="term" value="F:ATP binding"/>
    <property type="evidence" value="ECO:0007669"/>
    <property type="project" value="UniProtKB-KW"/>
</dbReference>
<keyword evidence="1" id="KW-0808">Transferase</keyword>